<evidence type="ECO:0000256" key="11">
    <source>
        <dbReference type="ARBA" id="ARBA00023004"/>
    </source>
</evidence>
<keyword evidence="4" id="KW-0934">Plastid</keyword>
<evidence type="ECO:0000256" key="4">
    <source>
        <dbReference type="ARBA" id="ARBA00022640"/>
    </source>
</evidence>
<evidence type="ECO:0000256" key="2">
    <source>
        <dbReference type="ARBA" id="ARBA00004370"/>
    </source>
</evidence>
<dbReference type="Pfam" id="PF00355">
    <property type="entry name" value="Rieske"/>
    <property type="match status" value="1"/>
</dbReference>
<keyword evidence="11" id="KW-0408">Iron</keyword>
<dbReference type="Gene3D" id="3.90.380.10">
    <property type="entry name" value="Naphthalene 1,2-dioxygenase Alpha Subunit, Chain A, domain 1"/>
    <property type="match status" value="1"/>
</dbReference>
<feature type="region of interest" description="Disordered" evidence="14">
    <location>
        <begin position="33"/>
        <end position="69"/>
    </location>
</feature>
<dbReference type="SUPFAM" id="SSF50022">
    <property type="entry name" value="ISP domain"/>
    <property type="match status" value="1"/>
</dbReference>
<gene>
    <name evidence="17" type="ORF">WJX72_000303</name>
</gene>
<keyword evidence="10" id="KW-0560">Oxidoreductase</keyword>
<dbReference type="AlphaFoldDB" id="A0AAW1PSZ3"/>
<evidence type="ECO:0000256" key="13">
    <source>
        <dbReference type="ARBA" id="ARBA00023136"/>
    </source>
</evidence>
<feature type="transmembrane region" description="Helical" evidence="15">
    <location>
        <begin position="470"/>
        <end position="491"/>
    </location>
</feature>
<evidence type="ECO:0000313" key="18">
    <source>
        <dbReference type="Proteomes" id="UP001489004"/>
    </source>
</evidence>
<dbReference type="GO" id="GO:0046872">
    <property type="term" value="F:metal ion binding"/>
    <property type="evidence" value="ECO:0007669"/>
    <property type="project" value="UniProtKB-KW"/>
</dbReference>
<dbReference type="InterPro" id="IPR036922">
    <property type="entry name" value="Rieske_2Fe-2S_sf"/>
</dbReference>
<dbReference type="InterPro" id="IPR013626">
    <property type="entry name" value="PaO"/>
</dbReference>
<comment type="caution">
    <text evidence="17">The sequence shown here is derived from an EMBL/GenBank/DDBJ whole genome shotgun (WGS) entry which is preliminary data.</text>
</comment>
<evidence type="ECO:0000256" key="12">
    <source>
        <dbReference type="ARBA" id="ARBA00023014"/>
    </source>
</evidence>
<dbReference type="GO" id="GO:0051537">
    <property type="term" value="F:2 iron, 2 sulfur cluster binding"/>
    <property type="evidence" value="ECO:0007669"/>
    <property type="project" value="UniProtKB-KW"/>
</dbReference>
<reference evidence="17 18" key="1">
    <citation type="journal article" date="2024" name="Nat. Commun.">
        <title>Phylogenomics reveals the evolutionary origins of lichenization in chlorophyte algae.</title>
        <authorList>
            <person name="Puginier C."/>
            <person name="Libourel C."/>
            <person name="Otte J."/>
            <person name="Skaloud P."/>
            <person name="Haon M."/>
            <person name="Grisel S."/>
            <person name="Petersen M."/>
            <person name="Berrin J.G."/>
            <person name="Delaux P.M."/>
            <person name="Dal Grande F."/>
            <person name="Keller J."/>
        </authorList>
    </citation>
    <scope>NUCLEOTIDE SEQUENCE [LARGE SCALE GENOMIC DNA]</scope>
    <source>
        <strain evidence="17 18">SAG 2043</strain>
    </source>
</reference>
<dbReference type="EMBL" id="JALJOR010000008">
    <property type="protein sequence ID" value="KAK9812601.1"/>
    <property type="molecule type" value="Genomic_DNA"/>
</dbReference>
<evidence type="ECO:0000256" key="15">
    <source>
        <dbReference type="SAM" id="Phobius"/>
    </source>
</evidence>
<dbReference type="Gene3D" id="2.102.10.10">
    <property type="entry name" value="Rieske [2Fe-2S] iron-sulphur domain"/>
    <property type="match status" value="1"/>
</dbReference>
<evidence type="ECO:0000259" key="16">
    <source>
        <dbReference type="PROSITE" id="PS51296"/>
    </source>
</evidence>
<name>A0AAW1PSZ3_9CHLO</name>
<dbReference type="PANTHER" id="PTHR21266:SF32">
    <property type="entry name" value="CHOLESTEROL 7-DESATURASE NVD"/>
    <property type="match status" value="1"/>
</dbReference>
<feature type="region of interest" description="Disordered" evidence="14">
    <location>
        <begin position="272"/>
        <end position="306"/>
    </location>
</feature>
<proteinExistence type="predicted"/>
<dbReference type="GO" id="GO:0009507">
    <property type="term" value="C:chloroplast"/>
    <property type="evidence" value="ECO:0007669"/>
    <property type="project" value="UniProtKB-SubCell"/>
</dbReference>
<evidence type="ECO:0000256" key="8">
    <source>
        <dbReference type="ARBA" id="ARBA00022946"/>
    </source>
</evidence>
<dbReference type="InterPro" id="IPR050584">
    <property type="entry name" value="Cholesterol_7-desaturase"/>
</dbReference>
<evidence type="ECO:0000256" key="10">
    <source>
        <dbReference type="ARBA" id="ARBA00023002"/>
    </source>
</evidence>
<accession>A0AAW1PSZ3</accession>
<sequence>MLMQAPAVFTTHRGNTLPLTQLNIRGRSCNQSVSLHKQRSRVQVRASTDISTANRGPAASTSSATDKYVRPEAAQQPVHMSETFSWTKQWYPVAVAGDLDTSRPTAIKLLGRSLVLWRDADKQWRCFEDRCPHRLAPLSEGRIEPSDGTLMCSYHGWRFDGRGSCSKLPQAASRESEAKACQSPRACAVAYPTQVLQRLVWVWGEAGPQAEAESRQTAAATVPELLKAGDAVFVADWFMRDVPYGFDVLAENVLDPSHVPFAHHGILGKRDKPEHAKAQLSNGNGAASSRHTAAQLQKGAAGSGEPGNMRNVNQLFWEPPCLVRYIFGGQVSMVSYAVPSAPGQSRLLFCMFAPSATAPWYLKLAAFQSVGPFRFLSHFGQHEVLDGDSILIHVQDHELHRSRADWSKRYYLPTAMDTAVVGLRRWLADKAGGGPEWPEGAEWAPQDMRREVLLDRYNQHTKHCPSCSQALRVFTALQTLAAAACALLLVAAAARLGAGRAQLVSWSMAALGGAALALAAVARALHRLCRKFVFVDYVHAEH</sequence>
<organism evidence="17 18">
    <name type="scientific">[Myrmecia] bisecta</name>
    <dbReference type="NCBI Taxonomy" id="41462"/>
    <lineage>
        <taxon>Eukaryota</taxon>
        <taxon>Viridiplantae</taxon>
        <taxon>Chlorophyta</taxon>
        <taxon>core chlorophytes</taxon>
        <taxon>Trebouxiophyceae</taxon>
        <taxon>Trebouxiales</taxon>
        <taxon>Trebouxiaceae</taxon>
        <taxon>Myrmecia</taxon>
    </lineage>
</organism>
<evidence type="ECO:0000256" key="7">
    <source>
        <dbReference type="ARBA" id="ARBA00022723"/>
    </source>
</evidence>
<feature type="domain" description="Rieske" evidence="16">
    <location>
        <begin position="90"/>
        <end position="202"/>
    </location>
</feature>
<comment type="subcellular location">
    <subcellularLocation>
        <location evidence="2">Membrane</location>
    </subcellularLocation>
    <subcellularLocation>
        <location evidence="1">Plastid</location>
        <location evidence="1">Chloroplast</location>
    </subcellularLocation>
</comment>
<evidence type="ECO:0000256" key="9">
    <source>
        <dbReference type="ARBA" id="ARBA00022989"/>
    </source>
</evidence>
<keyword evidence="8" id="KW-0809">Transit peptide</keyword>
<feature type="compositionally biased region" description="Polar residues" evidence="14">
    <location>
        <begin position="279"/>
        <end position="295"/>
    </location>
</feature>
<evidence type="ECO:0000256" key="6">
    <source>
        <dbReference type="ARBA" id="ARBA00022714"/>
    </source>
</evidence>
<evidence type="ECO:0000256" key="3">
    <source>
        <dbReference type="ARBA" id="ARBA00022528"/>
    </source>
</evidence>
<feature type="transmembrane region" description="Helical" evidence="15">
    <location>
        <begin position="503"/>
        <end position="525"/>
    </location>
</feature>
<evidence type="ECO:0000256" key="14">
    <source>
        <dbReference type="SAM" id="MobiDB-lite"/>
    </source>
</evidence>
<keyword evidence="6" id="KW-0001">2Fe-2S</keyword>
<keyword evidence="7" id="KW-0479">Metal-binding</keyword>
<evidence type="ECO:0000313" key="17">
    <source>
        <dbReference type="EMBL" id="KAK9812601.1"/>
    </source>
</evidence>
<protein>
    <recommendedName>
        <fullName evidence="16">Rieske domain-containing protein</fullName>
    </recommendedName>
</protein>
<evidence type="ECO:0000256" key="5">
    <source>
        <dbReference type="ARBA" id="ARBA00022692"/>
    </source>
</evidence>
<dbReference type="InterPro" id="IPR017941">
    <property type="entry name" value="Rieske_2Fe-2S"/>
</dbReference>
<dbReference type="GO" id="GO:0016020">
    <property type="term" value="C:membrane"/>
    <property type="evidence" value="ECO:0007669"/>
    <property type="project" value="UniProtKB-SubCell"/>
</dbReference>
<dbReference type="PANTHER" id="PTHR21266">
    <property type="entry name" value="IRON-SULFUR DOMAIN CONTAINING PROTEIN"/>
    <property type="match status" value="1"/>
</dbReference>
<dbReference type="PROSITE" id="PS51296">
    <property type="entry name" value="RIESKE"/>
    <property type="match status" value="1"/>
</dbReference>
<keyword evidence="3" id="KW-0150">Chloroplast</keyword>
<evidence type="ECO:0000256" key="1">
    <source>
        <dbReference type="ARBA" id="ARBA00004229"/>
    </source>
</evidence>
<dbReference type="GO" id="GO:0010277">
    <property type="term" value="F:chlorophyllide a oxygenase activity"/>
    <property type="evidence" value="ECO:0007669"/>
    <property type="project" value="InterPro"/>
</dbReference>
<keyword evidence="12" id="KW-0411">Iron-sulfur</keyword>
<feature type="compositionally biased region" description="Polar residues" evidence="14">
    <location>
        <begin position="45"/>
        <end position="65"/>
    </location>
</feature>
<dbReference type="SUPFAM" id="SSF55961">
    <property type="entry name" value="Bet v1-like"/>
    <property type="match status" value="1"/>
</dbReference>
<keyword evidence="13 15" id="KW-0472">Membrane</keyword>
<dbReference type="Pfam" id="PF08417">
    <property type="entry name" value="PaO"/>
    <property type="match status" value="1"/>
</dbReference>
<keyword evidence="5 15" id="KW-0812">Transmembrane</keyword>
<keyword evidence="9 15" id="KW-1133">Transmembrane helix</keyword>
<keyword evidence="18" id="KW-1185">Reference proteome</keyword>
<dbReference type="Proteomes" id="UP001489004">
    <property type="component" value="Unassembled WGS sequence"/>
</dbReference>